<dbReference type="GO" id="GO:0009401">
    <property type="term" value="P:phosphoenolpyruvate-dependent sugar phosphotransferase system"/>
    <property type="evidence" value="ECO:0007669"/>
    <property type="project" value="InterPro"/>
</dbReference>
<protein>
    <submittedName>
        <fullName evidence="9">Transcriptional regulator, TrmB</fullName>
    </submittedName>
</protein>
<keyword evidence="10" id="KW-1185">Reference proteome</keyword>
<name>A0A1M4PT32_9FIRM</name>
<sequence>MGRVDEVFEILLHLEKKKRESVSAKDIASMLETDRSNISRYLNILHKEGKLEKIDGRPVLYKSINNDTNRVSRGGNSIVDSNNSLDKMVGATQSLAMPIQKAKAAIMYPPKGLHTLLLGETGVGKSMFAELMYQFAIESNIVRKNAPFIRFNCADYVDNPNLLTAQIFGVKKGAYTGADRDRDGLLTKADSGFIFLDEIHRLPPQGQEMLFTYIDNGFFRPLGETEKLIHVDVRIIAATTENPNSHLLKTFTRRIPMIITLPPIRDRSLSERYFLIETFIKEESHRLGKSIYINKNSIISYLLYDCPNNIGQLKSDIQLACAKAFLRYKSENGDYLIINQGDLPNHVRKGILSINDYRNEVDELLNTTYDIFKFNQHEEPPLLLNVDDNRSEDFYTAIEEKLESLKGSGIDEKDINEIINIDIESHFEKYIGSIYRRFDRTGISNVVNDNILQVAEEILLLAQKQLGKEFDEKIYFGLSFHLERSIERIKKGEKIYNPKLNSIRINYEEEFLFAMKIAKILDNKFHIETPVDEIGYLAMFFTTDSNKKFREEKPKVGVIVVMHGRSTASSMVEVANSLIGIEHAVALDMPLSMNPKIMYELTKDKVQQIDKGKGVVMLVDMGSLTTFGDMIWEETGIEVRTLEKVSTPMVLQVLRKVVMGYGLDEIIESLNKKDLYKDELPKKKIRKNIIVTACFTGDGASKKLKSVVETSLVDENIEIMAINIIDEEKLENRICRLSKEYNIIAIIATVNMDIGYIPFIPAIEVFKGYGINKLKKIIDEENMYMKVAESLKEHLTNLDGEEITRDIKYLIYSIENELEIEIISDAKIGIVLHISFLIDNLLAGVIPRKFEDLEIYRNLYEKEMNIIKESISFMEKKYKVSLGEDELAYILKLFLLNQNTV</sequence>
<dbReference type="Pfam" id="PF00158">
    <property type="entry name" value="Sigma54_activat"/>
    <property type="match status" value="1"/>
</dbReference>
<feature type="domain" description="Sigma-54 factor interaction" evidence="6">
    <location>
        <begin position="88"/>
        <end position="322"/>
    </location>
</feature>
<keyword evidence="2" id="KW-0547">Nucleotide-binding</keyword>
<dbReference type="GO" id="GO:0005524">
    <property type="term" value="F:ATP binding"/>
    <property type="evidence" value="ECO:0007669"/>
    <property type="project" value="UniProtKB-KW"/>
</dbReference>
<dbReference type="RefSeq" id="WP_109840744.1">
    <property type="nucleotide sequence ID" value="NZ_LT669839.1"/>
</dbReference>
<dbReference type="CDD" id="cd00009">
    <property type="entry name" value="AAA"/>
    <property type="match status" value="1"/>
</dbReference>
<dbReference type="InterPro" id="IPR036390">
    <property type="entry name" value="WH_DNA-bd_sf"/>
</dbReference>
<reference evidence="9 10" key="1">
    <citation type="submission" date="2016-11" db="EMBL/GenBank/DDBJ databases">
        <authorList>
            <person name="Manzoor S."/>
        </authorList>
    </citation>
    <scope>NUCLEOTIDE SEQUENCE [LARGE SCALE GENOMIC DNA]</scope>
    <source>
        <strain evidence="9">Clostridium ultunense strain Esp</strain>
    </source>
</reference>
<dbReference type="SMART" id="SM00382">
    <property type="entry name" value="AAA"/>
    <property type="match status" value="1"/>
</dbReference>
<evidence type="ECO:0000256" key="3">
    <source>
        <dbReference type="ARBA" id="ARBA00022777"/>
    </source>
</evidence>
<dbReference type="Pfam" id="PF00874">
    <property type="entry name" value="PRD"/>
    <property type="match status" value="2"/>
</dbReference>
<organism evidence="9 10">
    <name type="scientific">[Clostridium] ultunense Esp</name>
    <dbReference type="NCBI Taxonomy" id="1288971"/>
    <lineage>
        <taxon>Bacteria</taxon>
        <taxon>Bacillati</taxon>
        <taxon>Bacillota</taxon>
        <taxon>Tissierellia</taxon>
        <taxon>Tissierellales</taxon>
        <taxon>Tepidimicrobiaceae</taxon>
        <taxon>Schnuerera</taxon>
    </lineage>
</organism>
<evidence type="ECO:0000256" key="1">
    <source>
        <dbReference type="ARBA" id="ARBA00022679"/>
    </source>
</evidence>
<dbReference type="GO" id="GO:0016020">
    <property type="term" value="C:membrane"/>
    <property type="evidence" value="ECO:0007669"/>
    <property type="project" value="InterPro"/>
</dbReference>
<dbReference type="Gene3D" id="3.40.50.300">
    <property type="entry name" value="P-loop containing nucleotide triphosphate hydrolases"/>
    <property type="match status" value="1"/>
</dbReference>
<keyword evidence="4" id="KW-0067">ATP-binding</keyword>
<dbReference type="PROSITE" id="PS51372">
    <property type="entry name" value="PRD_2"/>
    <property type="match status" value="2"/>
</dbReference>
<dbReference type="InterPro" id="IPR036662">
    <property type="entry name" value="PTS_EIIA_man-typ_sf"/>
</dbReference>
<dbReference type="InterPro" id="IPR027417">
    <property type="entry name" value="P-loop_NTPase"/>
</dbReference>
<accession>A0A1M4PT32</accession>
<dbReference type="Pfam" id="PF03610">
    <property type="entry name" value="EIIA-man"/>
    <property type="match status" value="1"/>
</dbReference>
<dbReference type="PANTHER" id="PTHR32071:SF38">
    <property type="entry name" value="PSP OPERON TRANSCRIPTIONAL ACTIVATOR"/>
    <property type="match status" value="1"/>
</dbReference>
<evidence type="ECO:0000256" key="4">
    <source>
        <dbReference type="ARBA" id="ARBA00022840"/>
    </source>
</evidence>
<dbReference type="InterPro" id="IPR033887">
    <property type="entry name" value="PTS_IIA_man"/>
</dbReference>
<evidence type="ECO:0000259" key="7">
    <source>
        <dbReference type="PROSITE" id="PS51096"/>
    </source>
</evidence>
<dbReference type="SUPFAM" id="SSF46785">
    <property type="entry name" value="Winged helix' DNA-binding domain"/>
    <property type="match status" value="1"/>
</dbReference>
<dbReference type="Gene3D" id="3.40.50.510">
    <property type="entry name" value="Phosphotransferase system, mannose-type IIA component"/>
    <property type="match status" value="1"/>
</dbReference>
<dbReference type="GO" id="GO:0006355">
    <property type="term" value="P:regulation of DNA-templated transcription"/>
    <property type="evidence" value="ECO:0007669"/>
    <property type="project" value="InterPro"/>
</dbReference>
<dbReference type="EMBL" id="LT669839">
    <property type="protein sequence ID" value="SHD78646.1"/>
    <property type="molecule type" value="Genomic_DNA"/>
</dbReference>
<dbReference type="PROSITE" id="PS51096">
    <property type="entry name" value="PTS_EIIA_TYPE_4"/>
    <property type="match status" value="1"/>
</dbReference>
<dbReference type="SUPFAM" id="SSF63520">
    <property type="entry name" value="PTS-regulatory domain, PRD"/>
    <property type="match status" value="2"/>
</dbReference>
<evidence type="ECO:0000313" key="10">
    <source>
        <dbReference type="Proteomes" id="UP000245423"/>
    </source>
</evidence>
<dbReference type="CDD" id="cd00006">
    <property type="entry name" value="PTS_IIA_man"/>
    <property type="match status" value="1"/>
</dbReference>
<dbReference type="GO" id="GO:0016301">
    <property type="term" value="F:kinase activity"/>
    <property type="evidence" value="ECO:0007669"/>
    <property type="project" value="UniProtKB-KW"/>
</dbReference>
<evidence type="ECO:0000256" key="5">
    <source>
        <dbReference type="ARBA" id="ARBA00023125"/>
    </source>
</evidence>
<feature type="domain" description="PTS EIIA type-4" evidence="7">
    <location>
        <begin position="555"/>
        <end position="685"/>
    </location>
</feature>
<evidence type="ECO:0000259" key="8">
    <source>
        <dbReference type="PROSITE" id="PS51372"/>
    </source>
</evidence>
<dbReference type="InterPro" id="IPR002078">
    <property type="entry name" value="Sigma_54_int"/>
</dbReference>
<dbReference type="PROSITE" id="PS50045">
    <property type="entry name" value="SIGMA54_INTERACT_4"/>
    <property type="match status" value="1"/>
</dbReference>
<evidence type="ECO:0000313" key="9">
    <source>
        <dbReference type="EMBL" id="SHD78646.1"/>
    </source>
</evidence>
<dbReference type="AlphaFoldDB" id="A0A1M4PT32"/>
<dbReference type="OrthoDB" id="1707986at2"/>
<dbReference type="Gene3D" id="1.10.10.10">
    <property type="entry name" value="Winged helix-like DNA-binding domain superfamily/Winged helix DNA-binding domain"/>
    <property type="match status" value="1"/>
</dbReference>
<dbReference type="InterPro" id="IPR036634">
    <property type="entry name" value="PRD_sf"/>
</dbReference>
<dbReference type="InterPro" id="IPR036388">
    <property type="entry name" value="WH-like_DNA-bd_sf"/>
</dbReference>
<keyword evidence="5" id="KW-0238">DNA-binding</keyword>
<dbReference type="InterPro" id="IPR003593">
    <property type="entry name" value="AAA+_ATPase"/>
</dbReference>
<dbReference type="InterPro" id="IPR004701">
    <property type="entry name" value="PTS_EIIA_man-typ"/>
</dbReference>
<feature type="domain" description="PRD" evidence="8">
    <location>
        <begin position="446"/>
        <end position="551"/>
    </location>
</feature>
<dbReference type="Proteomes" id="UP000245423">
    <property type="component" value="Chromosome 1"/>
</dbReference>
<proteinExistence type="predicted"/>
<evidence type="ECO:0000256" key="2">
    <source>
        <dbReference type="ARBA" id="ARBA00022741"/>
    </source>
</evidence>
<feature type="domain" description="PRD" evidence="8">
    <location>
        <begin position="798"/>
        <end position="901"/>
    </location>
</feature>
<dbReference type="GO" id="GO:0003677">
    <property type="term" value="F:DNA binding"/>
    <property type="evidence" value="ECO:0007669"/>
    <property type="project" value="UniProtKB-KW"/>
</dbReference>
<keyword evidence="1" id="KW-0808">Transferase</keyword>
<dbReference type="Gene3D" id="1.10.1790.10">
    <property type="entry name" value="PRD domain"/>
    <property type="match status" value="2"/>
</dbReference>
<evidence type="ECO:0000259" key="6">
    <source>
        <dbReference type="PROSITE" id="PS50045"/>
    </source>
</evidence>
<gene>
    <name evidence="9" type="ORF">CUESP1_3322</name>
</gene>
<dbReference type="SUPFAM" id="SSF52540">
    <property type="entry name" value="P-loop containing nucleoside triphosphate hydrolases"/>
    <property type="match status" value="1"/>
</dbReference>
<dbReference type="InterPro" id="IPR011608">
    <property type="entry name" value="PRD"/>
</dbReference>
<dbReference type="SUPFAM" id="SSF53062">
    <property type="entry name" value="PTS system fructose IIA component-like"/>
    <property type="match status" value="1"/>
</dbReference>
<keyword evidence="3" id="KW-0418">Kinase</keyword>
<dbReference type="PANTHER" id="PTHR32071">
    <property type="entry name" value="TRANSCRIPTIONAL REGULATORY PROTEIN"/>
    <property type="match status" value="1"/>
</dbReference>